<dbReference type="GO" id="GO:0140359">
    <property type="term" value="F:ABC-type transporter activity"/>
    <property type="evidence" value="ECO:0007669"/>
    <property type="project" value="InterPro"/>
</dbReference>
<dbReference type="InterPro" id="IPR003593">
    <property type="entry name" value="AAA+_ATPase"/>
</dbReference>
<evidence type="ECO:0000256" key="3">
    <source>
        <dbReference type="ARBA" id="ARBA00022741"/>
    </source>
</evidence>
<dbReference type="AlphaFoldDB" id="A0A0S2I4I1"/>
<keyword evidence="4 10" id="KW-0067">ATP-binding</keyword>
<feature type="transmembrane region" description="Helical" evidence="7">
    <location>
        <begin position="21"/>
        <end position="42"/>
    </location>
</feature>
<evidence type="ECO:0000313" key="11">
    <source>
        <dbReference type="Proteomes" id="UP000064893"/>
    </source>
</evidence>
<feature type="transmembrane region" description="Helical" evidence="7">
    <location>
        <begin position="244"/>
        <end position="271"/>
    </location>
</feature>
<dbReference type="GO" id="GO:0005886">
    <property type="term" value="C:plasma membrane"/>
    <property type="evidence" value="ECO:0007669"/>
    <property type="project" value="UniProtKB-SubCell"/>
</dbReference>
<dbReference type="STRING" id="1307839.L21SP5_03632"/>
<dbReference type="InterPro" id="IPR003439">
    <property type="entry name" value="ABC_transporter-like_ATP-bd"/>
</dbReference>
<dbReference type="PANTHER" id="PTHR24221">
    <property type="entry name" value="ATP-BINDING CASSETTE SUB-FAMILY B"/>
    <property type="match status" value="1"/>
</dbReference>
<dbReference type="PROSITE" id="PS50893">
    <property type="entry name" value="ABC_TRANSPORTER_2"/>
    <property type="match status" value="1"/>
</dbReference>
<dbReference type="Gene3D" id="3.40.50.300">
    <property type="entry name" value="P-loop containing nucleotide triphosphate hydrolases"/>
    <property type="match status" value="1"/>
</dbReference>
<dbReference type="RefSeq" id="WP_057954535.1">
    <property type="nucleotide sequence ID" value="NZ_CP013118.1"/>
</dbReference>
<dbReference type="SUPFAM" id="SSF52540">
    <property type="entry name" value="P-loop containing nucleoside triphosphate hydrolases"/>
    <property type="match status" value="1"/>
</dbReference>
<reference evidence="10 11" key="1">
    <citation type="submission" date="2015-11" db="EMBL/GenBank/DDBJ databases">
        <title>Description and complete genome sequence of a novel strain predominating in hypersaline microbial mats and representing a new family of the Bacteriodetes phylum.</title>
        <authorList>
            <person name="Spring S."/>
            <person name="Bunk B."/>
            <person name="Sproer C."/>
            <person name="Klenk H.-P."/>
        </authorList>
    </citation>
    <scope>NUCLEOTIDE SEQUENCE [LARGE SCALE GENOMIC DNA]</scope>
    <source>
        <strain evidence="10 11">L21-Spi-D4</strain>
    </source>
</reference>
<keyword evidence="11" id="KW-1185">Reference proteome</keyword>
<feature type="transmembrane region" description="Helical" evidence="7">
    <location>
        <begin position="62"/>
        <end position="82"/>
    </location>
</feature>
<dbReference type="GO" id="GO:0034040">
    <property type="term" value="F:ATPase-coupled lipid transmembrane transporter activity"/>
    <property type="evidence" value="ECO:0007669"/>
    <property type="project" value="TreeGrafter"/>
</dbReference>
<dbReference type="Gene3D" id="1.20.1560.10">
    <property type="entry name" value="ABC transporter type 1, transmembrane domain"/>
    <property type="match status" value="1"/>
</dbReference>
<organism evidence="10 11">
    <name type="scientific">Salinivirga cyanobacteriivorans</name>
    <dbReference type="NCBI Taxonomy" id="1307839"/>
    <lineage>
        <taxon>Bacteria</taxon>
        <taxon>Pseudomonadati</taxon>
        <taxon>Bacteroidota</taxon>
        <taxon>Bacteroidia</taxon>
        <taxon>Bacteroidales</taxon>
        <taxon>Salinivirgaceae</taxon>
        <taxon>Salinivirga</taxon>
    </lineage>
</organism>
<dbReference type="InterPro" id="IPR039421">
    <property type="entry name" value="Type_1_exporter"/>
</dbReference>
<name>A0A0S2I4I1_9BACT</name>
<comment type="subcellular location">
    <subcellularLocation>
        <location evidence="1">Cell membrane</location>
        <topology evidence="1">Multi-pass membrane protein</topology>
    </subcellularLocation>
</comment>
<evidence type="ECO:0000256" key="5">
    <source>
        <dbReference type="ARBA" id="ARBA00022989"/>
    </source>
</evidence>
<dbReference type="SMART" id="SM00382">
    <property type="entry name" value="AAA"/>
    <property type="match status" value="1"/>
</dbReference>
<evidence type="ECO:0000313" key="10">
    <source>
        <dbReference type="EMBL" id="ALO17233.1"/>
    </source>
</evidence>
<keyword evidence="5 7" id="KW-1133">Transmembrane helix</keyword>
<dbReference type="OrthoDB" id="9762778at2"/>
<dbReference type="Pfam" id="PF00005">
    <property type="entry name" value="ABC_tran"/>
    <property type="match status" value="1"/>
</dbReference>
<evidence type="ECO:0000256" key="1">
    <source>
        <dbReference type="ARBA" id="ARBA00004651"/>
    </source>
</evidence>
<dbReference type="FunFam" id="3.40.50.300:FF:001443">
    <property type="entry name" value="ABC transporter, ATP-binding protein"/>
    <property type="match status" value="1"/>
</dbReference>
<dbReference type="EMBL" id="CP013118">
    <property type="protein sequence ID" value="ALO17233.1"/>
    <property type="molecule type" value="Genomic_DNA"/>
</dbReference>
<evidence type="ECO:0000256" key="7">
    <source>
        <dbReference type="SAM" id="Phobius"/>
    </source>
</evidence>
<dbReference type="PANTHER" id="PTHR24221:SF397">
    <property type="entry name" value="ABC TRANSPORTER, ATP-BINDING TRANSMEMBRANE PROTEIN"/>
    <property type="match status" value="1"/>
</dbReference>
<feature type="domain" description="ABC transmembrane type-1" evidence="9">
    <location>
        <begin position="21"/>
        <end position="308"/>
    </location>
</feature>
<dbReference type="KEGG" id="blq:L21SP5_03632"/>
<dbReference type="InterPro" id="IPR017871">
    <property type="entry name" value="ABC_transporter-like_CS"/>
</dbReference>
<feature type="domain" description="ABC transporter" evidence="8">
    <location>
        <begin position="340"/>
        <end position="574"/>
    </location>
</feature>
<protein>
    <submittedName>
        <fullName evidence="10">Lipid A export ATP-binding/permease protein MsbA</fullName>
        <ecNumber evidence="10">3.6.3.-</ecNumber>
    </submittedName>
</protein>
<dbReference type="InterPro" id="IPR011527">
    <property type="entry name" value="ABC1_TM_dom"/>
</dbReference>
<dbReference type="SUPFAM" id="SSF90123">
    <property type="entry name" value="ABC transporter transmembrane region"/>
    <property type="match status" value="1"/>
</dbReference>
<dbReference type="PROSITE" id="PS00211">
    <property type="entry name" value="ABC_TRANSPORTER_1"/>
    <property type="match status" value="1"/>
</dbReference>
<feature type="transmembrane region" description="Helical" evidence="7">
    <location>
        <begin position="144"/>
        <end position="161"/>
    </location>
</feature>
<dbReference type="GO" id="GO:0016887">
    <property type="term" value="F:ATP hydrolysis activity"/>
    <property type="evidence" value="ECO:0007669"/>
    <property type="project" value="InterPro"/>
</dbReference>
<proteinExistence type="predicted"/>
<dbReference type="InterPro" id="IPR027417">
    <property type="entry name" value="P-loop_NTPase"/>
</dbReference>
<sequence>MFNYLKKRFALSEQGAKDFGLGVVFSVLLNIALMLPAVFIFLFLEDYLMPLIDTGKHIEHGVWYYITLGLAFMMIMFIIAMLQYRNTYTKIYTESSNRRISLAEKLRKLPLAFFGEKNLSDLTSTIMNDNTELEHTFSHAVPQLFASVISIVIIAIGLFLYNWQLSLALFWVVPVAAGILFLSKKIQRKDHQTIYQIKRDVTEKIQEGLDTIQEIKAYNLENSYLEELNNKLNTNEKYLIRGELLVGVFVNSAHSILKLGLASVIIVGAMMLSAQPATLSLFSYLIFLVVASRIYEPINEVFNNLAALFYLDIRINRMNEMNAMPIQNGKTEFTPENYDIEFKNVEFSYESGKKVMQGVSFTAKQGEVTALVGPSGGGKSTAAKLAARFWDIQKGKITLGGHDISQIDPETLLKNYSVVFQDVVLFNSSIKDNIRIGKREASDEEILKVAKLAECNEFFNKMHDGYNTIIGENGQTLSGGERQRISIARALLKDAPIVLLDEATASLDVENETKIQAGISELINDKTVLIIAHRMRTVANADKIVVLENGEVIETGKPDELKKQGGVFSKMFKRQMEAV</sequence>
<accession>A0A0S2I4I1</accession>
<dbReference type="Proteomes" id="UP000064893">
    <property type="component" value="Chromosome"/>
</dbReference>
<keyword evidence="10" id="KW-0378">Hydrolase</keyword>
<gene>
    <name evidence="10" type="primary">msbA</name>
    <name evidence="10" type="ORF">L21SP5_03632</name>
</gene>
<keyword evidence="3" id="KW-0547">Nucleotide-binding</keyword>
<dbReference type="EC" id="3.6.3.-" evidence="10"/>
<feature type="transmembrane region" description="Helical" evidence="7">
    <location>
        <begin position="167"/>
        <end position="183"/>
    </location>
</feature>
<dbReference type="CDD" id="cd07346">
    <property type="entry name" value="ABC_6TM_exporters"/>
    <property type="match status" value="1"/>
</dbReference>
<dbReference type="PROSITE" id="PS50929">
    <property type="entry name" value="ABC_TM1F"/>
    <property type="match status" value="1"/>
</dbReference>
<evidence type="ECO:0000259" key="8">
    <source>
        <dbReference type="PROSITE" id="PS50893"/>
    </source>
</evidence>
<dbReference type="PATRIC" id="fig|1307839.3.peg.3885"/>
<evidence type="ECO:0000256" key="6">
    <source>
        <dbReference type="ARBA" id="ARBA00023136"/>
    </source>
</evidence>
<dbReference type="InterPro" id="IPR036640">
    <property type="entry name" value="ABC1_TM_sf"/>
</dbReference>
<evidence type="ECO:0000256" key="2">
    <source>
        <dbReference type="ARBA" id="ARBA00022692"/>
    </source>
</evidence>
<dbReference type="GO" id="GO:0005524">
    <property type="term" value="F:ATP binding"/>
    <property type="evidence" value="ECO:0007669"/>
    <property type="project" value="UniProtKB-KW"/>
</dbReference>
<keyword evidence="2 7" id="KW-0812">Transmembrane</keyword>
<dbReference type="Pfam" id="PF00664">
    <property type="entry name" value="ABC_membrane"/>
    <property type="match status" value="1"/>
</dbReference>
<evidence type="ECO:0000256" key="4">
    <source>
        <dbReference type="ARBA" id="ARBA00022840"/>
    </source>
</evidence>
<keyword evidence="6 7" id="KW-0472">Membrane</keyword>
<evidence type="ECO:0000259" key="9">
    <source>
        <dbReference type="PROSITE" id="PS50929"/>
    </source>
</evidence>